<keyword evidence="2" id="KW-1185">Reference proteome</keyword>
<evidence type="ECO:0000313" key="2">
    <source>
        <dbReference type="Proteomes" id="UP000774326"/>
    </source>
</evidence>
<reference evidence="1" key="2">
    <citation type="submission" date="2021-01" db="EMBL/GenBank/DDBJ databases">
        <authorList>
            <person name="Schikora-Tamarit M.A."/>
        </authorList>
    </citation>
    <scope>NUCLEOTIDE SEQUENCE</scope>
    <source>
        <strain evidence="1">CBS2887</strain>
    </source>
</reference>
<name>A0A9P8PKM2_WICPI</name>
<reference evidence="1" key="1">
    <citation type="journal article" date="2021" name="Open Biol.">
        <title>Shared evolutionary footprints suggest mitochondrial oxidative damage underlies multiple complex I losses in fungi.</title>
        <authorList>
            <person name="Schikora-Tamarit M.A."/>
            <person name="Marcet-Houben M."/>
            <person name="Nosek J."/>
            <person name="Gabaldon T."/>
        </authorList>
    </citation>
    <scope>NUCLEOTIDE SEQUENCE</scope>
    <source>
        <strain evidence="1">CBS2887</strain>
    </source>
</reference>
<dbReference type="Proteomes" id="UP000774326">
    <property type="component" value="Unassembled WGS sequence"/>
</dbReference>
<protein>
    <submittedName>
        <fullName evidence="1">Uncharacterized protein</fullName>
    </submittedName>
</protein>
<comment type="caution">
    <text evidence="1">The sequence shown here is derived from an EMBL/GenBank/DDBJ whole genome shotgun (WGS) entry which is preliminary data.</text>
</comment>
<dbReference type="EMBL" id="JAEUBG010005717">
    <property type="protein sequence ID" value="KAH3673019.1"/>
    <property type="molecule type" value="Genomic_DNA"/>
</dbReference>
<gene>
    <name evidence="1" type="ORF">WICPIJ_009938</name>
</gene>
<accession>A0A9P8PKM2</accession>
<evidence type="ECO:0000313" key="1">
    <source>
        <dbReference type="EMBL" id="KAH3673019.1"/>
    </source>
</evidence>
<dbReference type="AlphaFoldDB" id="A0A9P8PKM2"/>
<sequence length="70" mass="7868">MAGIVAPSTKGPPFKLINAAMEKSPIITDEEVKEEAKENPKKYHCAVINAVTRYDWIQNVKKDLVFKEPP</sequence>
<organism evidence="1 2">
    <name type="scientific">Wickerhamomyces pijperi</name>
    <name type="common">Yeast</name>
    <name type="synonym">Pichia pijperi</name>
    <dbReference type="NCBI Taxonomy" id="599730"/>
    <lineage>
        <taxon>Eukaryota</taxon>
        <taxon>Fungi</taxon>
        <taxon>Dikarya</taxon>
        <taxon>Ascomycota</taxon>
        <taxon>Saccharomycotina</taxon>
        <taxon>Saccharomycetes</taxon>
        <taxon>Phaffomycetales</taxon>
        <taxon>Wickerhamomycetaceae</taxon>
        <taxon>Wickerhamomyces</taxon>
    </lineage>
</organism>
<proteinExistence type="predicted"/>